<dbReference type="SUPFAM" id="SSF102114">
    <property type="entry name" value="Radical SAM enzymes"/>
    <property type="match status" value="1"/>
</dbReference>
<comment type="cofactor">
    <cofactor evidence="1">
        <name>[4Fe-4S] cluster</name>
        <dbReference type="ChEBI" id="CHEBI:49883"/>
    </cofactor>
</comment>
<dbReference type="InterPro" id="IPR051198">
    <property type="entry name" value="BchE-like"/>
</dbReference>
<evidence type="ECO:0000313" key="7">
    <source>
        <dbReference type="EMBL" id="KFM22214.1"/>
    </source>
</evidence>
<dbReference type="GO" id="GO:0005829">
    <property type="term" value="C:cytosol"/>
    <property type="evidence" value="ECO:0007669"/>
    <property type="project" value="TreeGrafter"/>
</dbReference>
<evidence type="ECO:0000256" key="2">
    <source>
        <dbReference type="ARBA" id="ARBA00022691"/>
    </source>
</evidence>
<dbReference type="Gene3D" id="3.20.20.70">
    <property type="entry name" value="Aldolase class I"/>
    <property type="match status" value="1"/>
</dbReference>
<dbReference type="SFLD" id="SFLDS00029">
    <property type="entry name" value="Radical_SAM"/>
    <property type="match status" value="1"/>
</dbReference>
<dbReference type="Gene3D" id="3.40.50.280">
    <property type="entry name" value="Cobalamin-binding domain"/>
    <property type="match status" value="1"/>
</dbReference>
<organism evidence="7 8">
    <name type="scientific">Marine Group I thaumarchaeote SCGC AAA799-B03</name>
    <dbReference type="NCBI Taxonomy" id="1502289"/>
    <lineage>
        <taxon>Archaea</taxon>
        <taxon>Nitrososphaerota</taxon>
        <taxon>Marine Group I</taxon>
    </lineage>
</organism>
<keyword evidence="4" id="KW-0408">Iron</keyword>
<dbReference type="InterPro" id="IPR034466">
    <property type="entry name" value="Methyltransferase_Class_B"/>
</dbReference>
<dbReference type="AlphaFoldDB" id="A0A087S910"/>
<evidence type="ECO:0000256" key="1">
    <source>
        <dbReference type="ARBA" id="ARBA00001966"/>
    </source>
</evidence>
<keyword evidence="8" id="KW-1185">Reference proteome</keyword>
<dbReference type="Pfam" id="PF04055">
    <property type="entry name" value="Radical_SAM"/>
    <property type="match status" value="1"/>
</dbReference>
<protein>
    <submittedName>
        <fullName evidence="7">Anaerobic magnesium-protoporphyrin IX monomethyl ester cyclase protein</fullName>
        <ecNumber evidence="7">4.-.-.-</ecNumber>
    </submittedName>
</protein>
<dbReference type="SMART" id="SM00729">
    <property type="entry name" value="Elp3"/>
    <property type="match status" value="1"/>
</dbReference>
<evidence type="ECO:0000256" key="4">
    <source>
        <dbReference type="ARBA" id="ARBA00023004"/>
    </source>
</evidence>
<evidence type="ECO:0000256" key="5">
    <source>
        <dbReference type="ARBA" id="ARBA00023014"/>
    </source>
</evidence>
<dbReference type="EMBL" id="JOTA01000002">
    <property type="protein sequence ID" value="KFM22214.1"/>
    <property type="molecule type" value="Genomic_DNA"/>
</dbReference>
<dbReference type="InterPro" id="IPR007197">
    <property type="entry name" value="rSAM"/>
</dbReference>
<dbReference type="InterPro" id="IPR058240">
    <property type="entry name" value="rSAM_sf"/>
</dbReference>
<evidence type="ECO:0000256" key="3">
    <source>
        <dbReference type="ARBA" id="ARBA00022723"/>
    </source>
</evidence>
<dbReference type="EC" id="4.-.-.-" evidence="7"/>
<keyword evidence="3" id="KW-0479">Metal-binding</keyword>
<keyword evidence="2" id="KW-0949">S-adenosyl-L-methionine</keyword>
<dbReference type="CDD" id="cd02068">
    <property type="entry name" value="radical_SAM_B12_BD"/>
    <property type="match status" value="1"/>
</dbReference>
<dbReference type="SFLD" id="SFLDG01123">
    <property type="entry name" value="methyltransferase_(Class_B)"/>
    <property type="match status" value="1"/>
</dbReference>
<evidence type="ECO:0000313" key="8">
    <source>
        <dbReference type="Proteomes" id="UP000029384"/>
    </source>
</evidence>
<evidence type="ECO:0000259" key="6">
    <source>
        <dbReference type="PROSITE" id="PS51918"/>
    </source>
</evidence>
<feature type="domain" description="Radical SAM core" evidence="6">
    <location>
        <begin position="215"/>
        <end position="431"/>
    </location>
</feature>
<keyword evidence="7" id="KW-0456">Lyase</keyword>
<gene>
    <name evidence="7" type="ORF">AAA799B03_00114</name>
</gene>
<dbReference type="PANTHER" id="PTHR43409">
    <property type="entry name" value="ANAEROBIC MAGNESIUM-PROTOPORPHYRIN IX MONOMETHYL ESTER CYCLASE-RELATED"/>
    <property type="match status" value="1"/>
</dbReference>
<reference evidence="7 8" key="1">
    <citation type="submission" date="2014-06" db="EMBL/GenBank/DDBJ databases">
        <authorList>
            <person name="Ngugi D.K."/>
            <person name="Blom J."/>
            <person name="Alam I."/>
            <person name="Rashid M."/>
            <person name="Baalawi W."/>
            <person name="Zhang G."/>
            <person name="Hikmawan T."/>
            <person name="Guan Y."/>
            <person name="Antunes A."/>
            <person name="Siam R."/>
            <person name="El-Dorry H."/>
            <person name="Bajic V."/>
            <person name="Stingl U."/>
        </authorList>
    </citation>
    <scope>NUCLEOTIDE SEQUENCE [LARGE SCALE GENOMIC DNA]</scope>
    <source>
        <strain evidence="7">SCGC AAA799-B03</strain>
    </source>
</reference>
<comment type="caution">
    <text evidence="7">The sequence shown here is derived from an EMBL/GenBank/DDBJ whole genome shotgun (WGS) entry which is preliminary data.</text>
</comment>
<sequence>MRILLTNVPAYINDDTRHYIGAGSQRWSHSLNIPKGDKAASEFKYLEYPFNLGYSSALLKRDTDEEIRAWDPCALDLDEKDFCDYVSSYSPDVLVVEVPTVSFPPMMEILRTLKKDVGCKLIVAGQHITGLTKDVMEKYDFIDFALLGEYELTIKELVEHLSKNKHDLGEIKGIAYRKGNEVFENTRRPLINPIDQLPFPDREDIDPTLHEDAVFAGTPCIQMLSSRGCPVGCTFCVPIQVSFSSLLYRTRDPKKIVEEMLLVQEKYGAKQIYFDDDTMVINKKHIEDLCNEMIKQDLQLPWSCMGDITVKDETLKLMEKAGCCGIKFGVDSVTPETLEAIHKGTVTTDKVTKFVKKCKDLNLKTHASFVIGLPSDTKKGIVDMMDYATRLNLDAGQFSIATPFPGTPFFEEAKHKGWLRTEDWNQYDGARTAVLNYPNLSSQEIEEFHQIAVKKWYNYAFRKNLKSPKATLLQIQRRGVKGSLKGLKMALSGYSINEKSA</sequence>
<dbReference type="GO" id="GO:0051539">
    <property type="term" value="F:4 iron, 4 sulfur cluster binding"/>
    <property type="evidence" value="ECO:0007669"/>
    <property type="project" value="UniProtKB-KW"/>
</dbReference>
<dbReference type="InterPro" id="IPR006638">
    <property type="entry name" value="Elp3/MiaA/NifB-like_rSAM"/>
</dbReference>
<dbReference type="PROSITE" id="PS51918">
    <property type="entry name" value="RADICAL_SAM"/>
    <property type="match status" value="1"/>
</dbReference>
<dbReference type="InterPro" id="IPR013785">
    <property type="entry name" value="Aldolase_TIM"/>
</dbReference>
<accession>A0A087S910</accession>
<dbReference type="GO" id="GO:0046872">
    <property type="term" value="F:metal ion binding"/>
    <property type="evidence" value="ECO:0007669"/>
    <property type="project" value="UniProtKB-KW"/>
</dbReference>
<name>A0A087S910_9ARCH</name>
<dbReference type="GO" id="GO:0016829">
    <property type="term" value="F:lyase activity"/>
    <property type="evidence" value="ECO:0007669"/>
    <property type="project" value="UniProtKB-KW"/>
</dbReference>
<dbReference type="Proteomes" id="UP000029384">
    <property type="component" value="Unassembled WGS sequence"/>
</dbReference>
<proteinExistence type="predicted"/>
<keyword evidence="5" id="KW-0411">Iron-sulfur</keyword>
<dbReference type="PANTHER" id="PTHR43409:SF16">
    <property type="entry name" value="SLR0320 PROTEIN"/>
    <property type="match status" value="1"/>
</dbReference>
<dbReference type="SFLD" id="SFLDG01082">
    <property type="entry name" value="B12-binding_domain_containing"/>
    <property type="match status" value="1"/>
</dbReference>
<dbReference type="CDD" id="cd01335">
    <property type="entry name" value="Radical_SAM"/>
    <property type="match status" value="1"/>
</dbReference>